<dbReference type="PANTHER" id="PTHR12192">
    <property type="entry name" value="CATION TRANSPORT PROTEIN CHAC-RELATED"/>
    <property type="match status" value="1"/>
</dbReference>
<gene>
    <name evidence="5" type="ORF">LSTR_LSTR004115</name>
</gene>
<keyword evidence="2" id="KW-0456">Lyase</keyword>
<comment type="function">
    <text evidence="4">Catalyzes the cleavage of glutathione into 5-oxo-L-proline and a Cys-Gly dipeptide. Acts specifically on glutathione, but not on other gamma-glutamyl peptides.</text>
</comment>
<dbReference type="GO" id="GO:0005737">
    <property type="term" value="C:cytoplasm"/>
    <property type="evidence" value="ECO:0007669"/>
    <property type="project" value="TreeGrafter"/>
</dbReference>
<dbReference type="Pfam" id="PF04752">
    <property type="entry name" value="ChaC"/>
    <property type="match status" value="1"/>
</dbReference>
<dbReference type="GO" id="GO:0006751">
    <property type="term" value="P:glutathione catabolic process"/>
    <property type="evidence" value="ECO:0007669"/>
    <property type="project" value="InterPro"/>
</dbReference>
<reference evidence="5 6" key="1">
    <citation type="journal article" date="2017" name="Gigascience">
        <title>Genome sequence of the small brown planthopper, Laodelphax striatellus.</title>
        <authorList>
            <person name="Zhu J."/>
            <person name="Jiang F."/>
            <person name="Wang X."/>
            <person name="Yang P."/>
            <person name="Bao Y."/>
            <person name="Zhao W."/>
            <person name="Wang W."/>
            <person name="Lu H."/>
            <person name="Wang Q."/>
            <person name="Cui N."/>
            <person name="Li J."/>
            <person name="Chen X."/>
            <person name="Luo L."/>
            <person name="Yu J."/>
            <person name="Kang L."/>
            <person name="Cui F."/>
        </authorList>
    </citation>
    <scope>NUCLEOTIDE SEQUENCE [LARGE SCALE GENOMIC DNA]</scope>
    <source>
        <strain evidence="5">Lst14</strain>
    </source>
</reference>
<comment type="caution">
    <text evidence="5">The sequence shown here is derived from an EMBL/GenBank/DDBJ whole genome shotgun (WGS) entry which is preliminary data.</text>
</comment>
<keyword evidence="6" id="KW-1185">Reference proteome</keyword>
<name>A0A482WGR5_LAOST</name>
<dbReference type="OrthoDB" id="1933483at2759"/>
<dbReference type="SMR" id="A0A482WGR5"/>
<dbReference type="STRING" id="195883.A0A482WGR5"/>
<organism evidence="5 6">
    <name type="scientific">Laodelphax striatellus</name>
    <name type="common">Small brown planthopper</name>
    <name type="synonym">Delphax striatella</name>
    <dbReference type="NCBI Taxonomy" id="195883"/>
    <lineage>
        <taxon>Eukaryota</taxon>
        <taxon>Metazoa</taxon>
        <taxon>Ecdysozoa</taxon>
        <taxon>Arthropoda</taxon>
        <taxon>Hexapoda</taxon>
        <taxon>Insecta</taxon>
        <taxon>Pterygota</taxon>
        <taxon>Neoptera</taxon>
        <taxon>Paraneoptera</taxon>
        <taxon>Hemiptera</taxon>
        <taxon>Auchenorrhyncha</taxon>
        <taxon>Fulgoroidea</taxon>
        <taxon>Delphacidae</taxon>
        <taxon>Criomorphinae</taxon>
        <taxon>Laodelphax</taxon>
    </lineage>
</organism>
<evidence type="ECO:0000256" key="2">
    <source>
        <dbReference type="ARBA" id="ARBA00023239"/>
    </source>
</evidence>
<evidence type="ECO:0000313" key="5">
    <source>
        <dbReference type="EMBL" id="RZF32687.1"/>
    </source>
</evidence>
<dbReference type="EC" id="4.3.2.7" evidence="1"/>
<evidence type="ECO:0000256" key="3">
    <source>
        <dbReference type="ARBA" id="ARBA00043195"/>
    </source>
</evidence>
<dbReference type="AlphaFoldDB" id="A0A482WGR5"/>
<dbReference type="InParanoid" id="A0A482WGR5"/>
<dbReference type="EMBL" id="QKKF02036132">
    <property type="protein sequence ID" value="RZF32687.1"/>
    <property type="molecule type" value="Genomic_DNA"/>
</dbReference>
<dbReference type="Proteomes" id="UP000291343">
    <property type="component" value="Unassembled WGS sequence"/>
</dbReference>
<evidence type="ECO:0000256" key="1">
    <source>
        <dbReference type="ARBA" id="ARBA00012344"/>
    </source>
</evidence>
<accession>A0A482WGR5</accession>
<sequence length="116" mass="13001">MKHLDFREKNGYEKVKVTFYPANLNERPFELSIYVATADNDHYAGMADIDSIAKIIVESSGPSGTNKEYLYQLASAMRQLAPQQQDEHLFELEAAVRRLEIGESGAGQPSDCDMQS</sequence>
<dbReference type="GO" id="GO:0061928">
    <property type="term" value="F:glutathione specific gamma-glutamylcyclotransferase activity"/>
    <property type="evidence" value="ECO:0007669"/>
    <property type="project" value="UniProtKB-EC"/>
</dbReference>
<dbReference type="PANTHER" id="PTHR12192:SF2">
    <property type="entry name" value="GLUTATHIONE-SPECIFIC GAMMA-GLUTAMYLCYCLOTRANSFERASE 2"/>
    <property type="match status" value="1"/>
</dbReference>
<proteinExistence type="predicted"/>
<protein>
    <recommendedName>
        <fullName evidence="1">glutathione-specific gamma-glutamylcyclotransferase</fullName>
        <ecNumber evidence="1">4.3.2.7</ecNumber>
    </recommendedName>
    <alternativeName>
        <fullName evidence="3">Cation transport regulator-like protein 2</fullName>
    </alternativeName>
</protein>
<dbReference type="InterPro" id="IPR006840">
    <property type="entry name" value="ChaC"/>
</dbReference>
<evidence type="ECO:0000313" key="6">
    <source>
        <dbReference type="Proteomes" id="UP000291343"/>
    </source>
</evidence>
<evidence type="ECO:0000256" key="4">
    <source>
        <dbReference type="ARBA" id="ARBA00045227"/>
    </source>
</evidence>